<sequence>MLSLWDAAKLVRVVQSRQEAEHTPGMAEGFAETSTPEEFVEQGRKLLSSQRHDPAILCFTRARDGGHSLAEFWRQYAHAMQLQSSASNTQGGSSRRDFQCAGEAFAELAEALARAGLDAFPEDLGVSRCRLRAAECFLDGGELELAARMYEREHRWSEAAQLWEAREKWRKAGCAWEAAGQDKKSLEALARGHCFQDYRRVARSLHISGNDDEEIHRLHRDVLRQLAQELAGGSHVQPAAVASRRADAREILSFLQTGPKFDIFLRNLKVPGLEVEVFEQQGRFAECRALCLEKLDWIRAQDFERLAGNTSHSALLLGCLRSFGLIPSASSPQRIGSTLRECWNRLQQEREVLAGDERLLMEALGGLAENVNAPDSAWLRSFWESWDLPVHTSRAGHALRFQVAAVAVAARQLCFNIRELNVVQWLDCLNDKILQILAALERSLSHRARGAEEPWLEQFVMELLLAEQPPSLSPGFLVLSEFVSDESERSMGRCDLFLLAQRILHLLRIWLCGLQLQYRKKRSRAATPCWSQLMHGHCSIVGCAQAHSWGRTEGDAFAAALRSATAYLETARRLVESSEVEAACRALRREEARSKVLLCLRSCEEELCRSCLPDWHSMGWLSPGSRAGVAAEAARAPLIQRRIDELLGDVRAALRRKALAKPKQWLGIEDVLKAPLVLCPLVDFHGLPSLRQQVRKDTAWALASKMLSIMETLQAENPARAQGEAKRPTYDDLLNFFEMTCEVVQHLEKSWTRPESDNSYPYCPEVVCHLLEQGVVWANVLLTRMSNTTLPESYVRMHLSRYPHLAGLAAQNELPQGRKQKVIDALWTFARAAAIFLEHSGRFENWVKATDPDAQHGTSHCLRLFIIIFSSATINWLRHQRNTNVCEKILRGIGFQHRLRLMNGGSLDLGAGSFPKKLQWLVAGPPRDESATNGRQFDRMTPWVHAVLSDFNNPLVILHRGACSDAPPGWTYGQRHLEFHREDFVKKENLPKLYACLNVSREGPIWEETVESWRPGFVTVSHPPVRRVIVYTPGQEACDFSGLFVANSPLESESSPPEDSHEGGFVLNTDASNEANQEHHFEGDLEAAAALVVEAQTLPLRMVLVLLIALRRIRVRLAATSGPRDVLVRSSLAWLAREQASLQERRIYLRFVVPVLAKSQEETRLNALRQEVGHRAGSPEDKAAIMQVQELLDEMQVMATQFRQKHEQQRVQDGLEEDVAAYWSSHRRCFEQLLEATRMLGLQHRLLTEMHVAQVRKCLQNLPSKSKTVRRWRNRKATRLGRSVEER</sequence>
<dbReference type="InterPro" id="IPR039904">
    <property type="entry name" value="TRANK1"/>
</dbReference>
<dbReference type="PANTHER" id="PTHR21529">
    <property type="entry name" value="MAMMARY TURMOR VIRUS RECEPTOR HOMOLOG 1, 2 MTVR1, 2"/>
    <property type="match status" value="1"/>
</dbReference>
<gene>
    <name evidence="1" type="ORF">AK812_SmicGene1612</name>
</gene>
<proteinExistence type="predicted"/>
<protein>
    <submittedName>
        <fullName evidence="1">Uncharacterized protein</fullName>
    </submittedName>
</protein>
<dbReference type="OrthoDB" id="426735at2759"/>
<dbReference type="PANTHER" id="PTHR21529:SF4">
    <property type="entry name" value="TPR AND ANKYRIN REPEAT-CONTAINING PROTEIN 1"/>
    <property type="match status" value="1"/>
</dbReference>
<dbReference type="InterPro" id="IPR011990">
    <property type="entry name" value="TPR-like_helical_dom_sf"/>
</dbReference>
<accession>A0A1Q9F3N8</accession>
<keyword evidence="2" id="KW-1185">Reference proteome</keyword>
<organism evidence="1 2">
    <name type="scientific">Symbiodinium microadriaticum</name>
    <name type="common">Dinoflagellate</name>
    <name type="synonym">Zooxanthella microadriatica</name>
    <dbReference type="NCBI Taxonomy" id="2951"/>
    <lineage>
        <taxon>Eukaryota</taxon>
        <taxon>Sar</taxon>
        <taxon>Alveolata</taxon>
        <taxon>Dinophyceae</taxon>
        <taxon>Suessiales</taxon>
        <taxon>Symbiodiniaceae</taxon>
        <taxon>Symbiodinium</taxon>
    </lineage>
</organism>
<name>A0A1Q9F3N8_SYMMI</name>
<dbReference type="SUPFAM" id="SSF48452">
    <property type="entry name" value="TPR-like"/>
    <property type="match status" value="1"/>
</dbReference>
<reference evidence="1 2" key="1">
    <citation type="submission" date="2016-02" db="EMBL/GenBank/DDBJ databases">
        <title>Genome analysis of coral dinoflagellate symbionts highlights evolutionary adaptations to a symbiotic lifestyle.</title>
        <authorList>
            <person name="Aranda M."/>
            <person name="Li Y."/>
            <person name="Liew Y.J."/>
            <person name="Baumgarten S."/>
            <person name="Simakov O."/>
            <person name="Wilson M."/>
            <person name="Piel J."/>
            <person name="Ashoor H."/>
            <person name="Bougouffa S."/>
            <person name="Bajic V.B."/>
            <person name="Ryu T."/>
            <person name="Ravasi T."/>
            <person name="Bayer T."/>
            <person name="Micklem G."/>
            <person name="Kim H."/>
            <person name="Bhak J."/>
            <person name="Lajeunesse T.C."/>
            <person name="Voolstra C.R."/>
        </authorList>
    </citation>
    <scope>NUCLEOTIDE SEQUENCE [LARGE SCALE GENOMIC DNA]</scope>
    <source>
        <strain evidence="1 2">CCMP2467</strain>
    </source>
</reference>
<dbReference type="EMBL" id="LSRX01000017">
    <property type="protein sequence ID" value="OLQ14290.1"/>
    <property type="molecule type" value="Genomic_DNA"/>
</dbReference>
<comment type="caution">
    <text evidence="1">The sequence shown here is derived from an EMBL/GenBank/DDBJ whole genome shotgun (WGS) entry which is preliminary data.</text>
</comment>
<dbReference type="Proteomes" id="UP000186817">
    <property type="component" value="Unassembled WGS sequence"/>
</dbReference>
<evidence type="ECO:0000313" key="1">
    <source>
        <dbReference type="EMBL" id="OLQ14290.1"/>
    </source>
</evidence>
<evidence type="ECO:0000313" key="2">
    <source>
        <dbReference type="Proteomes" id="UP000186817"/>
    </source>
</evidence>